<protein>
    <submittedName>
        <fullName evidence="13">Cytochrome c oxidase assembly protein subunit 15</fullName>
    </submittedName>
</protein>
<evidence type="ECO:0000256" key="5">
    <source>
        <dbReference type="ARBA" id="ARBA00022989"/>
    </source>
</evidence>
<comment type="caution">
    <text evidence="13">The sequence shown here is derived from an EMBL/GenBank/DDBJ whole genome shotgun (WGS) entry which is preliminary data.</text>
</comment>
<comment type="subcellular location">
    <subcellularLocation>
        <location evidence="1">Membrane</location>
        <topology evidence="1">Multi-pass membrane protein</topology>
    </subcellularLocation>
</comment>
<evidence type="ECO:0000256" key="12">
    <source>
        <dbReference type="SAM" id="Phobius"/>
    </source>
</evidence>
<keyword evidence="7" id="KW-0408">Iron</keyword>
<feature type="transmembrane region" description="Helical" evidence="12">
    <location>
        <begin position="206"/>
        <end position="229"/>
    </location>
</feature>
<dbReference type="Pfam" id="PF02628">
    <property type="entry name" value="COX15-CtaA"/>
    <property type="match status" value="1"/>
</dbReference>
<keyword evidence="9 12" id="KW-0472">Membrane</keyword>
<keyword evidence="8" id="KW-0350">Heme biosynthesis</keyword>
<reference evidence="13 14" key="1">
    <citation type="submission" date="2017-12" db="EMBL/GenBank/DDBJ databases">
        <title>Sequencing the genomes of 1000 Actinobacteria strains.</title>
        <authorList>
            <person name="Klenk H.-P."/>
        </authorList>
    </citation>
    <scope>NUCLEOTIDE SEQUENCE [LARGE SCALE GENOMIC DNA]</scope>
    <source>
        <strain evidence="13 14">DSM 12806</strain>
    </source>
</reference>
<dbReference type="AlphaFoldDB" id="A0A2N3YEI6"/>
<evidence type="ECO:0000256" key="1">
    <source>
        <dbReference type="ARBA" id="ARBA00004141"/>
    </source>
</evidence>
<evidence type="ECO:0000256" key="11">
    <source>
        <dbReference type="ARBA" id="ARBA00023444"/>
    </source>
</evidence>
<feature type="transmembrane region" description="Helical" evidence="12">
    <location>
        <begin position="130"/>
        <end position="151"/>
    </location>
</feature>
<evidence type="ECO:0000256" key="2">
    <source>
        <dbReference type="ARBA" id="ARBA00022475"/>
    </source>
</evidence>
<evidence type="ECO:0000313" key="13">
    <source>
        <dbReference type="EMBL" id="PKW25257.1"/>
    </source>
</evidence>
<keyword evidence="3 12" id="KW-0812">Transmembrane</keyword>
<dbReference type="GO" id="GO:0006784">
    <property type="term" value="P:heme A biosynthetic process"/>
    <property type="evidence" value="ECO:0007669"/>
    <property type="project" value="InterPro"/>
</dbReference>
<name>A0A2N3YEI6_9MICO</name>
<keyword evidence="5 12" id="KW-1133">Transmembrane helix</keyword>
<keyword evidence="6" id="KW-0560">Oxidoreductase</keyword>
<keyword evidence="14" id="KW-1185">Reference proteome</keyword>
<dbReference type="GO" id="GO:0016020">
    <property type="term" value="C:membrane"/>
    <property type="evidence" value="ECO:0007669"/>
    <property type="project" value="UniProtKB-SubCell"/>
</dbReference>
<dbReference type="Proteomes" id="UP000233781">
    <property type="component" value="Unassembled WGS sequence"/>
</dbReference>
<feature type="transmembrane region" description="Helical" evidence="12">
    <location>
        <begin position="75"/>
        <end position="92"/>
    </location>
</feature>
<dbReference type="PANTHER" id="PTHR35457">
    <property type="entry name" value="HEME A SYNTHASE"/>
    <property type="match status" value="1"/>
</dbReference>
<evidence type="ECO:0000256" key="3">
    <source>
        <dbReference type="ARBA" id="ARBA00022692"/>
    </source>
</evidence>
<evidence type="ECO:0000256" key="9">
    <source>
        <dbReference type="ARBA" id="ARBA00023136"/>
    </source>
</evidence>
<dbReference type="RefSeq" id="WP_211283935.1">
    <property type="nucleotide sequence ID" value="NZ_PJNE01000001.1"/>
</dbReference>
<accession>A0A2N3YEI6</accession>
<keyword evidence="10" id="KW-1015">Disulfide bond</keyword>
<evidence type="ECO:0000256" key="10">
    <source>
        <dbReference type="ARBA" id="ARBA00023157"/>
    </source>
</evidence>
<feature type="transmembrane region" description="Helical" evidence="12">
    <location>
        <begin position="241"/>
        <end position="259"/>
    </location>
</feature>
<evidence type="ECO:0000256" key="4">
    <source>
        <dbReference type="ARBA" id="ARBA00022723"/>
    </source>
</evidence>
<evidence type="ECO:0000256" key="8">
    <source>
        <dbReference type="ARBA" id="ARBA00023133"/>
    </source>
</evidence>
<dbReference type="EMBL" id="PJNE01000001">
    <property type="protein sequence ID" value="PKW25257.1"/>
    <property type="molecule type" value="Genomic_DNA"/>
</dbReference>
<keyword evidence="4" id="KW-0479">Metal-binding</keyword>
<proteinExistence type="predicted"/>
<comment type="pathway">
    <text evidence="11">Porphyrin-containing compound metabolism.</text>
</comment>
<evidence type="ECO:0000313" key="14">
    <source>
        <dbReference type="Proteomes" id="UP000233781"/>
    </source>
</evidence>
<dbReference type="InterPro" id="IPR003780">
    <property type="entry name" value="COX15/CtaA_fam"/>
</dbReference>
<gene>
    <name evidence="13" type="ORF">ATL31_0043</name>
</gene>
<sequence length="310" mass="32385">MSQLSILPRAVSTRTVRRWAWATLVANVVIILTGGLVRLTSSGLGCPTWPRCTSGSFVPHRELGVHGLIEFGNRLLTYVLIAVVLATVVAVWRWTSSTRPVRRLAVLIALGVPFQGVVGGITVLTRLNPWVVALHLVLSMALVGLSVLLLVRVHDEPVTAVAPWVRGAAVGVLALAAVVVYLGTVVTGSGPHAGDANAPRNGLDPALWSHVHAAVVYALVALTVVVTWVARGTSLLRPAAVLLGVELAQGAVGFAQYFTGLPVPLVALHLVGAAALVASATWLFLVARPARVAGSPAARRAEPAEAPAQR</sequence>
<dbReference type="InterPro" id="IPR050450">
    <property type="entry name" value="COX15/CtaA_HemeA_synthase"/>
</dbReference>
<evidence type="ECO:0000256" key="6">
    <source>
        <dbReference type="ARBA" id="ARBA00023002"/>
    </source>
</evidence>
<dbReference type="GO" id="GO:0016491">
    <property type="term" value="F:oxidoreductase activity"/>
    <property type="evidence" value="ECO:0007669"/>
    <property type="project" value="UniProtKB-KW"/>
</dbReference>
<feature type="transmembrane region" description="Helical" evidence="12">
    <location>
        <begin position="163"/>
        <end position="186"/>
    </location>
</feature>
<evidence type="ECO:0000256" key="7">
    <source>
        <dbReference type="ARBA" id="ARBA00023004"/>
    </source>
</evidence>
<feature type="transmembrane region" description="Helical" evidence="12">
    <location>
        <begin position="104"/>
        <end position="124"/>
    </location>
</feature>
<dbReference type="PANTHER" id="PTHR35457:SF1">
    <property type="entry name" value="HEME A SYNTHASE"/>
    <property type="match status" value="1"/>
</dbReference>
<feature type="transmembrane region" description="Helical" evidence="12">
    <location>
        <begin position="20"/>
        <end position="39"/>
    </location>
</feature>
<dbReference type="GO" id="GO:0046872">
    <property type="term" value="F:metal ion binding"/>
    <property type="evidence" value="ECO:0007669"/>
    <property type="project" value="UniProtKB-KW"/>
</dbReference>
<keyword evidence="2" id="KW-1003">Cell membrane</keyword>
<organism evidence="13 14">
    <name type="scientific">Phycicoccus duodecadis</name>
    <dbReference type="NCBI Taxonomy" id="173053"/>
    <lineage>
        <taxon>Bacteria</taxon>
        <taxon>Bacillati</taxon>
        <taxon>Actinomycetota</taxon>
        <taxon>Actinomycetes</taxon>
        <taxon>Micrococcales</taxon>
        <taxon>Intrasporangiaceae</taxon>
        <taxon>Phycicoccus</taxon>
    </lineage>
</organism>
<feature type="transmembrane region" description="Helical" evidence="12">
    <location>
        <begin position="265"/>
        <end position="285"/>
    </location>
</feature>